<feature type="domain" description="ATPase dynein-related AAA" evidence="1">
    <location>
        <begin position="172"/>
        <end position="206"/>
    </location>
</feature>
<dbReference type="GO" id="GO:0005737">
    <property type="term" value="C:cytoplasm"/>
    <property type="evidence" value="ECO:0007669"/>
    <property type="project" value="TreeGrafter"/>
</dbReference>
<dbReference type="InterPro" id="IPR039891">
    <property type="entry name" value="VWA8"/>
</dbReference>
<dbReference type="InterPro" id="IPR011704">
    <property type="entry name" value="ATPase_dyneun-rel_AAA"/>
</dbReference>
<dbReference type="PANTHER" id="PTHR21610">
    <property type="entry name" value="VON WILLEBRAND FACTOR A DOMAIN-CONTAINING PROTEIN 8"/>
    <property type="match status" value="1"/>
</dbReference>
<reference evidence="2 3" key="1">
    <citation type="journal article" date="2021" name="Sci. Rep.">
        <title>Chromosome anchoring in Senegalese sole (Solea senegalensis) reveals sex-associated markers and genome rearrangements in flatfish.</title>
        <authorList>
            <person name="Guerrero-Cozar I."/>
            <person name="Gomez-Garrido J."/>
            <person name="Berbel C."/>
            <person name="Martinez-Blanch J.F."/>
            <person name="Alioto T."/>
            <person name="Claros M.G."/>
            <person name="Gagnaire P.A."/>
            <person name="Manchado M."/>
        </authorList>
    </citation>
    <scope>NUCLEOTIDE SEQUENCE [LARGE SCALE GENOMIC DNA]</scope>
    <source>
        <strain evidence="2">Sse05_10M</strain>
    </source>
</reference>
<dbReference type="Pfam" id="PF07728">
    <property type="entry name" value="AAA_5"/>
    <property type="match status" value="1"/>
</dbReference>
<comment type="caution">
    <text evidence="2">The sequence shown here is derived from an EMBL/GenBank/DDBJ whole genome shotgun (WGS) entry which is preliminary data.</text>
</comment>
<sequence length="271" mass="31007">MFFYHTVPPLAKAEEMGLIQGLTPNVPTEAAEQLLQLTHTLRKTNDPTAQSLASSLSTRQLLRICRRLSQYPEESIAHAVNKACLSRFLPSLARASLEKSLANGSIQEKPGPSEARDYTCSLKDGVLTIGNVSAPVYNPDEKMKVPDVLFYDNPQHMMVMEDMLKDFLLGEHLLLVGNQGVGKNKIVDRFLHLLNRPREYLQLHRSVFFLRPRPRLLRAAQTILVLRKRGHRSPEPGRHMITLTVKKKEKKWWLNQVHCFYKYSGERGHTY</sequence>
<organism evidence="2 3">
    <name type="scientific">Solea senegalensis</name>
    <name type="common">Senegalese sole</name>
    <dbReference type="NCBI Taxonomy" id="28829"/>
    <lineage>
        <taxon>Eukaryota</taxon>
        <taxon>Metazoa</taxon>
        <taxon>Chordata</taxon>
        <taxon>Craniata</taxon>
        <taxon>Vertebrata</taxon>
        <taxon>Euteleostomi</taxon>
        <taxon>Actinopterygii</taxon>
        <taxon>Neopterygii</taxon>
        <taxon>Teleostei</taxon>
        <taxon>Neoteleostei</taxon>
        <taxon>Acanthomorphata</taxon>
        <taxon>Carangaria</taxon>
        <taxon>Pleuronectiformes</taxon>
        <taxon>Pleuronectoidei</taxon>
        <taxon>Soleidae</taxon>
        <taxon>Solea</taxon>
    </lineage>
</organism>
<proteinExistence type="predicted"/>
<evidence type="ECO:0000313" key="3">
    <source>
        <dbReference type="Proteomes" id="UP000693946"/>
    </source>
</evidence>
<dbReference type="GO" id="GO:0005524">
    <property type="term" value="F:ATP binding"/>
    <property type="evidence" value="ECO:0007669"/>
    <property type="project" value="InterPro"/>
</dbReference>
<gene>
    <name evidence="2" type="ORF">JOB18_027444</name>
</gene>
<dbReference type="Proteomes" id="UP000693946">
    <property type="component" value="Unassembled WGS sequence"/>
</dbReference>
<evidence type="ECO:0000259" key="1">
    <source>
        <dbReference type="Pfam" id="PF07728"/>
    </source>
</evidence>
<evidence type="ECO:0000313" key="2">
    <source>
        <dbReference type="EMBL" id="KAG7464318.1"/>
    </source>
</evidence>
<name>A0AAV6PGM8_SOLSE</name>
<dbReference type="PANTHER" id="PTHR21610:SF9">
    <property type="entry name" value="VON WILLEBRAND FACTOR A DOMAIN-CONTAINING PROTEIN 8"/>
    <property type="match status" value="1"/>
</dbReference>
<dbReference type="EMBL" id="JAGKHQ010000813">
    <property type="protein sequence ID" value="KAG7464318.1"/>
    <property type="molecule type" value="Genomic_DNA"/>
</dbReference>
<dbReference type="AlphaFoldDB" id="A0AAV6PGM8"/>
<dbReference type="GO" id="GO:0016887">
    <property type="term" value="F:ATP hydrolysis activity"/>
    <property type="evidence" value="ECO:0007669"/>
    <property type="project" value="InterPro"/>
</dbReference>
<protein>
    <submittedName>
        <fullName evidence="2">von Willebrand factor A domain-containing protein 8</fullName>
    </submittedName>
</protein>
<keyword evidence="3" id="KW-1185">Reference proteome</keyword>
<accession>A0AAV6PGM8</accession>